<reference evidence="1 2" key="1">
    <citation type="submission" date="2017-06" db="EMBL/GenBank/DDBJ databases">
        <authorList>
            <person name="Kim H.J."/>
            <person name="Triplett B.A."/>
        </authorList>
    </citation>
    <scope>NUCLEOTIDE SEQUENCE [LARGE SCALE GENOMIC DNA]</scope>
    <source>
        <strain evidence="1 2">DSM 29150</strain>
    </source>
</reference>
<gene>
    <name evidence="1" type="ORF">SAMN06265371_108163</name>
</gene>
<proteinExistence type="predicted"/>
<evidence type="ECO:0008006" key="3">
    <source>
        <dbReference type="Google" id="ProtNLM"/>
    </source>
</evidence>
<dbReference type="Proteomes" id="UP000198384">
    <property type="component" value="Unassembled WGS sequence"/>
</dbReference>
<dbReference type="EMBL" id="FZNT01000008">
    <property type="protein sequence ID" value="SNR67873.1"/>
    <property type="molecule type" value="Genomic_DNA"/>
</dbReference>
<accession>A0A238YB80</accession>
<organism evidence="1 2">
    <name type="scientific">Lutibacter agarilyticus</name>
    <dbReference type="NCBI Taxonomy" id="1109740"/>
    <lineage>
        <taxon>Bacteria</taxon>
        <taxon>Pseudomonadati</taxon>
        <taxon>Bacteroidota</taxon>
        <taxon>Flavobacteriia</taxon>
        <taxon>Flavobacteriales</taxon>
        <taxon>Flavobacteriaceae</taxon>
        <taxon>Lutibacter</taxon>
    </lineage>
</organism>
<dbReference type="AlphaFoldDB" id="A0A238YB80"/>
<evidence type="ECO:0000313" key="1">
    <source>
        <dbReference type="EMBL" id="SNR67873.1"/>
    </source>
</evidence>
<dbReference type="OrthoDB" id="5431543at2"/>
<name>A0A238YB80_9FLAO</name>
<keyword evidence="2" id="KW-1185">Reference proteome</keyword>
<protein>
    <recommendedName>
        <fullName evidence="3">HEPN domain-containing protein</fullName>
    </recommendedName>
</protein>
<dbReference type="RefSeq" id="WP_089382362.1">
    <property type="nucleotide sequence ID" value="NZ_FZNT01000008.1"/>
</dbReference>
<sequence>MANKKLNWKNWLQEGDQYMKAYGTKNLFGPEIRYNLVSMSFEAYTMAILDFHNSLPENHTYSDLMYALETVIPIDKILKNRILKYENIQSICSIEKYHTTAPTEDELIDLKGAVIEISTLAHATCN</sequence>
<evidence type="ECO:0000313" key="2">
    <source>
        <dbReference type="Proteomes" id="UP000198384"/>
    </source>
</evidence>